<sequence>MKDFRNLQTIDTSLDYQNLQVQSLQLQHNNKLLKNILIGTAIICIAILSINHYIENKKEEVTY</sequence>
<dbReference type="AlphaFoldDB" id="A0A095U317"/>
<organism evidence="2 3">
    <name type="scientific">Flavobacterium aquatile LMG 4008 = ATCC 11947</name>
    <dbReference type="NCBI Taxonomy" id="1453498"/>
    <lineage>
        <taxon>Bacteria</taxon>
        <taxon>Pseudomonadati</taxon>
        <taxon>Bacteroidota</taxon>
        <taxon>Flavobacteriia</taxon>
        <taxon>Flavobacteriales</taxon>
        <taxon>Flavobacteriaceae</taxon>
        <taxon>Flavobacterium</taxon>
    </lineage>
</organism>
<proteinExistence type="predicted"/>
<reference evidence="2 3" key="1">
    <citation type="submission" date="2014-09" db="EMBL/GenBank/DDBJ databases">
        <title>Whole Genome Shotgun of Flavobacterium aquatile LMG 4008.</title>
        <authorList>
            <person name="Gale A.N."/>
            <person name="Pipes S.E."/>
            <person name="Newman J.D."/>
        </authorList>
    </citation>
    <scope>NUCLEOTIDE SEQUENCE [LARGE SCALE GENOMIC DNA]</scope>
    <source>
        <strain evidence="2 3">LMG 4008</strain>
    </source>
</reference>
<dbReference type="STRING" id="1453498.LG45_04950"/>
<comment type="caution">
    <text evidence="2">The sequence shown here is derived from an EMBL/GenBank/DDBJ whole genome shotgun (WGS) entry which is preliminary data.</text>
</comment>
<dbReference type="RefSeq" id="WP_035124906.1">
    <property type="nucleotide sequence ID" value="NZ_JRHH01000002.1"/>
</dbReference>
<gene>
    <name evidence="2" type="ORF">LG45_04950</name>
</gene>
<keyword evidence="1" id="KW-0472">Membrane</keyword>
<dbReference type="Proteomes" id="UP000029554">
    <property type="component" value="Unassembled WGS sequence"/>
</dbReference>
<evidence type="ECO:0000313" key="3">
    <source>
        <dbReference type="Proteomes" id="UP000029554"/>
    </source>
</evidence>
<accession>A0A095U317</accession>
<evidence type="ECO:0000313" key="2">
    <source>
        <dbReference type="EMBL" id="KGD68988.1"/>
    </source>
</evidence>
<name>A0A095U317_9FLAO</name>
<feature type="transmembrane region" description="Helical" evidence="1">
    <location>
        <begin position="32"/>
        <end position="54"/>
    </location>
</feature>
<keyword evidence="3" id="KW-1185">Reference proteome</keyword>
<keyword evidence="1" id="KW-1133">Transmembrane helix</keyword>
<dbReference type="EMBL" id="JRHH01000002">
    <property type="protein sequence ID" value="KGD68988.1"/>
    <property type="molecule type" value="Genomic_DNA"/>
</dbReference>
<protein>
    <submittedName>
        <fullName evidence="2">Uncharacterized protein</fullName>
    </submittedName>
</protein>
<evidence type="ECO:0000256" key="1">
    <source>
        <dbReference type="SAM" id="Phobius"/>
    </source>
</evidence>
<keyword evidence="1" id="KW-0812">Transmembrane</keyword>